<dbReference type="Proteomes" id="UP001312893">
    <property type="component" value="Unassembled WGS sequence"/>
</dbReference>
<feature type="chain" id="PRO_5047378118" evidence="1">
    <location>
        <begin position="21"/>
        <end position="129"/>
    </location>
</feature>
<sequence length="129" mass="14796">MTLYKRWGYLLFFMLLSAFSAGNSASAHLIIAPVAITISAICPAPAAWTRSGLQQRLFNRQSTLATLHQLREKLQQNSLSIQVYDRLWTAYQWNLMLLELNPLCVNYARRALYCPEAYPSLLRKLYPAD</sequence>
<reference evidence="2 3" key="1">
    <citation type="submission" date="2024-04" db="EMBL/GenBank/DDBJ databases">
        <title>Two novel Raoultella species associated with bleeding cankers of broadleaf hosts, Raoultella scottia sp. nov. and Raoultella lignicola sp. nov.</title>
        <authorList>
            <person name="Brady C.L."/>
        </authorList>
    </citation>
    <scope>NUCLEOTIDE SEQUENCE [LARGE SCALE GENOMIC DNA]</scope>
    <source>
        <strain evidence="2 3">TW_WC1a.1</strain>
    </source>
</reference>
<gene>
    <name evidence="2" type="ORF">QFI96_004395</name>
</gene>
<comment type="caution">
    <text evidence="2">The sequence shown here is derived from an EMBL/GenBank/DDBJ whole genome shotgun (WGS) entry which is preliminary data.</text>
</comment>
<accession>A0ABU9F3K3</accession>
<evidence type="ECO:0000313" key="2">
    <source>
        <dbReference type="EMBL" id="MEL0550942.1"/>
    </source>
</evidence>
<proteinExistence type="predicted"/>
<name>A0ABU9F3K3_9ENTR</name>
<evidence type="ECO:0000313" key="3">
    <source>
        <dbReference type="Proteomes" id="UP001312893"/>
    </source>
</evidence>
<protein>
    <submittedName>
        <fullName evidence="2">Uncharacterized protein</fullName>
    </submittedName>
</protein>
<evidence type="ECO:0000256" key="1">
    <source>
        <dbReference type="SAM" id="SignalP"/>
    </source>
</evidence>
<dbReference type="EMBL" id="JARXNK020000098">
    <property type="protein sequence ID" value="MEL0550942.1"/>
    <property type="molecule type" value="Genomic_DNA"/>
</dbReference>
<keyword evidence="1" id="KW-0732">Signal</keyword>
<organism evidence="2 3">
    <name type="scientific">Raoultella lignicola</name>
    <dbReference type="NCBI Taxonomy" id="3040939"/>
    <lineage>
        <taxon>Bacteria</taxon>
        <taxon>Pseudomonadati</taxon>
        <taxon>Pseudomonadota</taxon>
        <taxon>Gammaproteobacteria</taxon>
        <taxon>Enterobacterales</taxon>
        <taxon>Enterobacteriaceae</taxon>
        <taxon>Klebsiella/Raoultella group</taxon>
        <taxon>Raoultella</taxon>
    </lineage>
</organism>
<keyword evidence="3" id="KW-1185">Reference proteome</keyword>
<dbReference type="RefSeq" id="WP_154145016.1">
    <property type="nucleotide sequence ID" value="NZ_JARXNK020000098.1"/>
</dbReference>
<feature type="signal peptide" evidence="1">
    <location>
        <begin position="1"/>
        <end position="20"/>
    </location>
</feature>